<dbReference type="BioCyc" id="RPAL652103:RPDX1_RS14985-MONOMER"/>
<dbReference type="KEGG" id="rpx:Rpdx1_3040"/>
<dbReference type="PRINTS" id="PR00420">
    <property type="entry name" value="RNGMNOXGNASE"/>
</dbReference>
<evidence type="ECO:0008006" key="3">
    <source>
        <dbReference type="Google" id="ProtNLM"/>
    </source>
</evidence>
<dbReference type="Gene3D" id="3.30.9.100">
    <property type="match status" value="1"/>
</dbReference>
<dbReference type="Pfam" id="PF04820">
    <property type="entry name" value="Trp_halogenase"/>
    <property type="match status" value="1"/>
</dbReference>
<organism evidence="1 2">
    <name type="scientific">Rhodopseudomonas palustris (strain DX-1)</name>
    <dbReference type="NCBI Taxonomy" id="652103"/>
    <lineage>
        <taxon>Bacteria</taxon>
        <taxon>Pseudomonadati</taxon>
        <taxon>Pseudomonadota</taxon>
        <taxon>Alphaproteobacteria</taxon>
        <taxon>Hyphomicrobiales</taxon>
        <taxon>Nitrobacteraceae</taxon>
        <taxon>Rhodopseudomonas</taxon>
    </lineage>
</organism>
<dbReference type="InterPro" id="IPR006905">
    <property type="entry name" value="Flavin_halogenase"/>
</dbReference>
<sequence length="367" mass="38980" precursor="true">MGRIAVIGAGVAALAATRTLVLAGRRPLLIAPDRDVISRGETLSPAAAGLLDHLQWSDLLDDETSVMSEGRFSVWGDAKLRRAAPGEGAGWHIDRAAFERRMRGKLQSDAIECSAIIVTMLAHHCDGVVIELGDGRVVFADAAIDCSGRAALSSGTAAGRRRTDRLVAVWRVLVLPDETEPAAATLVEAVALGWWYMAPLPSRRMMLGLFTDTDLLPPGATQDGARWTELAASTIAIAPRLRSLGLDEIAGCEPPQVAPAATVTASRLIEGRILRAGDAAAALDPLGANGLATALWSGVAAAEAALTLADGERERADAYERDYLQGIAQHLFTQQAMYAAEARFADAPFWQRRRPAASSHPQEETLP</sequence>
<gene>
    <name evidence="1" type="ordered locus">Rpdx1_3040</name>
</gene>
<dbReference type="GO" id="GO:0004497">
    <property type="term" value="F:monooxygenase activity"/>
    <property type="evidence" value="ECO:0007669"/>
    <property type="project" value="InterPro"/>
</dbReference>
<dbReference type="PANTHER" id="PTHR43747:SF1">
    <property type="entry name" value="SLR1998 PROTEIN"/>
    <property type="match status" value="1"/>
</dbReference>
<evidence type="ECO:0000313" key="2">
    <source>
        <dbReference type="Proteomes" id="UP000001402"/>
    </source>
</evidence>
<dbReference type="HOGENOM" id="CLU_024648_6_2_5"/>
<dbReference type="InterPro" id="IPR036188">
    <property type="entry name" value="FAD/NAD-bd_sf"/>
</dbReference>
<dbReference type="SUPFAM" id="SSF51905">
    <property type="entry name" value="FAD/NAD(P)-binding domain"/>
    <property type="match status" value="1"/>
</dbReference>
<reference evidence="1" key="1">
    <citation type="submission" date="2010-12" db="EMBL/GenBank/DDBJ databases">
        <title>Complete sequence of Rhodopseudomonas palustris DX-1.</title>
        <authorList>
            <consortium name="US DOE Joint Genome Institute"/>
            <person name="Lucas S."/>
            <person name="Copeland A."/>
            <person name="Lapidus A."/>
            <person name="Cheng J.-F."/>
            <person name="Goodwin L."/>
            <person name="Pitluck S."/>
            <person name="Misra M."/>
            <person name="Chertkov O."/>
            <person name="Detter J.C."/>
            <person name="Han C."/>
            <person name="Tapia R."/>
            <person name="Land M."/>
            <person name="Hauser L."/>
            <person name="Kyrpides N."/>
            <person name="Ivanova N."/>
            <person name="Ovchinnikova G."/>
            <person name="Logan B."/>
            <person name="Oda Y."/>
            <person name="Harwood C."/>
            <person name="Woyke T."/>
        </authorList>
    </citation>
    <scope>NUCLEOTIDE SEQUENCE [LARGE SCALE GENOMIC DNA]</scope>
    <source>
        <strain evidence="1">DX-1</strain>
    </source>
</reference>
<proteinExistence type="predicted"/>
<dbReference type="STRING" id="652103.Rpdx1_3040"/>
<dbReference type="InterPro" id="IPR050816">
    <property type="entry name" value="Flavin-dep_Halogenase_NPB"/>
</dbReference>
<dbReference type="EMBL" id="CP002418">
    <property type="protein sequence ID" value="ADU44621.1"/>
    <property type="molecule type" value="Genomic_DNA"/>
</dbReference>
<evidence type="ECO:0000313" key="1">
    <source>
        <dbReference type="EMBL" id="ADU44621.1"/>
    </source>
</evidence>
<dbReference type="PANTHER" id="PTHR43747">
    <property type="entry name" value="FAD-BINDING PROTEIN"/>
    <property type="match status" value="1"/>
</dbReference>
<protein>
    <recommendedName>
        <fullName evidence="3">Dehydrogenase</fullName>
    </recommendedName>
</protein>
<dbReference type="eggNOG" id="COG0654">
    <property type="taxonomic scope" value="Bacteria"/>
</dbReference>
<dbReference type="AlphaFoldDB" id="E6VM01"/>
<name>E6VM01_RHOPX</name>
<dbReference type="Proteomes" id="UP000001402">
    <property type="component" value="Chromosome"/>
</dbReference>
<dbReference type="Gene3D" id="3.50.50.60">
    <property type="entry name" value="FAD/NAD(P)-binding domain"/>
    <property type="match status" value="1"/>
</dbReference>
<dbReference type="OrthoDB" id="9799983at2"/>
<accession>E6VM01</accession>